<keyword evidence="2" id="KW-0732">Signal</keyword>
<dbReference type="EMBL" id="CP033433">
    <property type="protein sequence ID" value="AYQ73086.1"/>
    <property type="molecule type" value="Genomic_DNA"/>
</dbReference>
<reference evidence="4 5" key="1">
    <citation type="submission" date="2018-10" db="EMBL/GenBank/DDBJ databases">
        <title>Genome Sequence of Cohnella sp.</title>
        <authorList>
            <person name="Srinivasan S."/>
            <person name="Kim M.K."/>
        </authorList>
    </citation>
    <scope>NUCLEOTIDE SEQUENCE [LARGE SCALE GENOMIC DNA]</scope>
    <source>
        <strain evidence="4 5">18JY8-7</strain>
    </source>
</reference>
<dbReference type="GO" id="GO:0008745">
    <property type="term" value="F:N-acetylmuramoyl-L-alanine amidase activity"/>
    <property type="evidence" value="ECO:0007669"/>
    <property type="project" value="InterPro"/>
</dbReference>
<evidence type="ECO:0000313" key="5">
    <source>
        <dbReference type="Proteomes" id="UP000269097"/>
    </source>
</evidence>
<feature type="domain" description="MurNAc-LAA" evidence="3">
    <location>
        <begin position="124"/>
        <end position="230"/>
    </location>
</feature>
<dbReference type="Gene3D" id="3.40.630.40">
    <property type="entry name" value="Zn-dependent exopeptidases"/>
    <property type="match status" value="1"/>
</dbReference>
<dbReference type="SUPFAM" id="SSF53187">
    <property type="entry name" value="Zn-dependent exopeptidases"/>
    <property type="match status" value="1"/>
</dbReference>
<protein>
    <submittedName>
        <fullName evidence="4">N-acetylmuramoyl-L-alanine amidase</fullName>
    </submittedName>
</protein>
<accession>A0A3G3JXV5</accession>
<dbReference type="InterPro" id="IPR050695">
    <property type="entry name" value="N-acetylmuramoyl_amidase_3"/>
</dbReference>
<dbReference type="PANTHER" id="PTHR30404:SF0">
    <property type="entry name" value="N-ACETYLMURAMOYL-L-ALANINE AMIDASE AMIC"/>
    <property type="match status" value="1"/>
</dbReference>
<evidence type="ECO:0000259" key="3">
    <source>
        <dbReference type="SMART" id="SM00646"/>
    </source>
</evidence>
<sequence>MRPTLLVMLLIAVLAGSTGWSAPQGPVETAADAVPPDILRAIPSADVIIDAGHGGIDGGTHFGDVKESNINLAIGRKLYLLLRSRGVRAVLNRTGDYALSDENRWHVTRSRHRKDLSQRRGLSDEIDARMLVSLHANWSPRGGGNGPIVLYRKDDGRGALLAFFLQDSLNRQQGKRNRTKPAKRFYLLNTVKVPSVIVETGFLSDPGDRAMLTSPRGQTRIAEAMTAAILAYRCLDP</sequence>
<evidence type="ECO:0000313" key="4">
    <source>
        <dbReference type="EMBL" id="AYQ73086.1"/>
    </source>
</evidence>
<feature type="chain" id="PRO_5038383952" evidence="2">
    <location>
        <begin position="23"/>
        <end position="237"/>
    </location>
</feature>
<keyword evidence="1" id="KW-0378">Hydrolase</keyword>
<dbReference type="KEGG" id="coh:EAV92_11215"/>
<organism evidence="4 5">
    <name type="scientific">Cohnella candidum</name>
    <dbReference type="NCBI Taxonomy" id="2674991"/>
    <lineage>
        <taxon>Bacteria</taxon>
        <taxon>Bacillati</taxon>
        <taxon>Bacillota</taxon>
        <taxon>Bacilli</taxon>
        <taxon>Bacillales</taxon>
        <taxon>Paenibacillaceae</taxon>
        <taxon>Cohnella</taxon>
    </lineage>
</organism>
<dbReference type="Proteomes" id="UP000269097">
    <property type="component" value="Chromosome"/>
</dbReference>
<gene>
    <name evidence="4" type="ORF">EAV92_11215</name>
</gene>
<dbReference type="InterPro" id="IPR002508">
    <property type="entry name" value="MurNAc-LAA_cat"/>
</dbReference>
<evidence type="ECO:0000256" key="2">
    <source>
        <dbReference type="SAM" id="SignalP"/>
    </source>
</evidence>
<dbReference type="AlphaFoldDB" id="A0A3G3JXV5"/>
<dbReference type="CDD" id="cd02696">
    <property type="entry name" value="MurNAc-LAA"/>
    <property type="match status" value="1"/>
</dbReference>
<dbReference type="GO" id="GO:0030288">
    <property type="term" value="C:outer membrane-bounded periplasmic space"/>
    <property type="evidence" value="ECO:0007669"/>
    <property type="project" value="TreeGrafter"/>
</dbReference>
<dbReference type="Pfam" id="PF01520">
    <property type="entry name" value="Amidase_3"/>
    <property type="match status" value="1"/>
</dbReference>
<proteinExistence type="predicted"/>
<dbReference type="PANTHER" id="PTHR30404">
    <property type="entry name" value="N-ACETYLMURAMOYL-L-ALANINE AMIDASE"/>
    <property type="match status" value="1"/>
</dbReference>
<feature type="signal peptide" evidence="2">
    <location>
        <begin position="1"/>
        <end position="22"/>
    </location>
</feature>
<dbReference type="GO" id="GO:0009253">
    <property type="term" value="P:peptidoglycan catabolic process"/>
    <property type="evidence" value="ECO:0007669"/>
    <property type="project" value="InterPro"/>
</dbReference>
<dbReference type="RefSeq" id="WP_123041168.1">
    <property type="nucleotide sequence ID" value="NZ_CP033433.1"/>
</dbReference>
<name>A0A3G3JXV5_9BACL</name>
<dbReference type="SMART" id="SM00646">
    <property type="entry name" value="Ami_3"/>
    <property type="match status" value="1"/>
</dbReference>
<keyword evidence="5" id="KW-1185">Reference proteome</keyword>
<evidence type="ECO:0000256" key="1">
    <source>
        <dbReference type="ARBA" id="ARBA00022801"/>
    </source>
</evidence>